<name>A0ACA7P5M4_9PSED</name>
<dbReference type="EMBL" id="CP006852">
    <property type="protein sequence ID" value="AHC35230.1"/>
    <property type="molecule type" value="Genomic_DNA"/>
</dbReference>
<gene>
    <name evidence="1" type="ORF">U771_13537</name>
</gene>
<proteinExistence type="predicted"/>
<evidence type="ECO:0000313" key="1">
    <source>
        <dbReference type="EMBL" id="AHC35230.1"/>
    </source>
</evidence>
<evidence type="ECO:0000313" key="2">
    <source>
        <dbReference type="Proteomes" id="UP000018725"/>
    </source>
</evidence>
<dbReference type="Proteomes" id="UP000018725">
    <property type="component" value="Chromosome"/>
</dbReference>
<sequence>MTQKFTPPISPILAVSQMQSYWTPTKIIGFFGIAFAVMAATTSYVGANNPILILNENQILYLFSTSAQVLAGVYGLTLTGFIFFRNELSREEIEDETLVEAVESLKSRYFTLLLFVTLSSVATLLLSNLAISYEGAGTSFSTIIINSAQSAFIITLLAVTYFIFEVISPKRIERESRKLQSQVDPAREETNKGSLEEFLKNYNQIEEIIAKYGSIYQTTSSIEYASRPRRHISNAKLTEMLFRNEKISESLYGEIRALITLRNSIIHGAEPVVSDNVVSNSSIILNELRKELALSI</sequence>
<keyword evidence="2" id="KW-1185">Reference proteome</keyword>
<organism evidence="1 2">
    <name type="scientific">Pseudomonas gorinensis</name>
    <dbReference type="NCBI Taxonomy" id="3240790"/>
    <lineage>
        <taxon>Bacteria</taxon>
        <taxon>Pseudomonadati</taxon>
        <taxon>Pseudomonadota</taxon>
        <taxon>Gammaproteobacteria</taxon>
        <taxon>Pseudomonadales</taxon>
        <taxon>Pseudomonadaceae</taxon>
        <taxon>Pseudomonas</taxon>
    </lineage>
</organism>
<reference evidence="1 2" key="1">
    <citation type="journal article" date="2014" name="Genome Announc.">
        <title>Complete Genome Sequence of Pseudomonas sp. Strain TKP, Isolated from a gamma-Hexachlorocyclohexane-Degrading Mixed Culture.</title>
        <authorList>
            <person name="Ohtsubo Y."/>
            <person name="Kishida K."/>
            <person name="Sato T."/>
            <person name="Tabata M."/>
            <person name="Kawasumi T."/>
            <person name="Ogura Y."/>
            <person name="Hayashi T."/>
            <person name="Tsuda M."/>
            <person name="Nagata Y."/>
        </authorList>
    </citation>
    <scope>NUCLEOTIDE SEQUENCE [LARGE SCALE GENOMIC DNA]</scope>
    <source>
        <strain evidence="1 2">TKP</strain>
    </source>
</reference>
<protein>
    <submittedName>
        <fullName evidence="1">Uncharacterized protein</fullName>
    </submittedName>
</protein>
<accession>A0ACA7P5M4</accession>